<feature type="transmembrane region" description="Helical" evidence="7">
    <location>
        <begin position="78"/>
        <end position="99"/>
    </location>
</feature>
<proteinExistence type="predicted"/>
<evidence type="ECO:0000256" key="1">
    <source>
        <dbReference type="ARBA" id="ARBA00004167"/>
    </source>
</evidence>
<keyword evidence="3 7" id="KW-0812">Transmembrane</keyword>
<dbReference type="PANTHER" id="PTHR31759">
    <property type="entry name" value="COILED-COIL DOMAIN-CONTAINING PROTEIN 167"/>
    <property type="match status" value="1"/>
</dbReference>
<accession>A0A1B6DKF2</accession>
<evidence type="ECO:0000256" key="2">
    <source>
        <dbReference type="ARBA" id="ARBA00022350"/>
    </source>
</evidence>
<dbReference type="Pfam" id="PF15188">
    <property type="entry name" value="CCDC-167"/>
    <property type="match status" value="1"/>
</dbReference>
<evidence type="ECO:0000256" key="6">
    <source>
        <dbReference type="ARBA" id="ARBA00023136"/>
    </source>
</evidence>
<dbReference type="PANTHER" id="PTHR31759:SF1">
    <property type="entry name" value="COILED-COIL DOMAIN-CONTAINING PROTEIN 167"/>
    <property type="match status" value="1"/>
</dbReference>
<evidence type="ECO:0000256" key="7">
    <source>
        <dbReference type="SAM" id="Phobius"/>
    </source>
</evidence>
<evidence type="ECO:0000313" key="8">
    <source>
        <dbReference type="EMBL" id="JAS26166.1"/>
    </source>
</evidence>
<evidence type="ECO:0000256" key="4">
    <source>
        <dbReference type="ARBA" id="ARBA00022989"/>
    </source>
</evidence>
<sequence length="103" mass="12251">MEKRSDTSKSTIMKKISDIEQNITSYFKRIDFIKKQLNTSHIPEIKRAKLEKELKEVEGLLLKSDTDLHKLHKENRKIFALAVMLMFLSFLFFGLYRMIFGHE</sequence>
<keyword evidence="4 7" id="KW-1133">Transmembrane helix</keyword>
<dbReference type="GO" id="GO:0016020">
    <property type="term" value="C:membrane"/>
    <property type="evidence" value="ECO:0007669"/>
    <property type="project" value="UniProtKB-SubCell"/>
</dbReference>
<gene>
    <name evidence="8" type="ORF">g.9635</name>
</gene>
<dbReference type="EMBL" id="GEDC01011132">
    <property type="protein sequence ID" value="JAS26166.1"/>
    <property type="molecule type" value="Transcribed_RNA"/>
</dbReference>
<dbReference type="AlphaFoldDB" id="A0A1B6DKF2"/>
<comment type="subcellular location">
    <subcellularLocation>
        <location evidence="1">Membrane</location>
        <topology evidence="1">Single-pass membrane protein</topology>
    </subcellularLocation>
</comment>
<dbReference type="InterPro" id="IPR028194">
    <property type="entry name" value="CC167"/>
</dbReference>
<reference evidence="8" key="1">
    <citation type="submission" date="2015-12" db="EMBL/GenBank/DDBJ databases">
        <title>De novo transcriptome assembly of four potential Pierce s Disease insect vectors from Arizona vineyards.</title>
        <authorList>
            <person name="Tassone E.E."/>
        </authorList>
    </citation>
    <scope>NUCLEOTIDE SEQUENCE</scope>
</reference>
<name>A0A1B6DKF2_9HEMI</name>
<evidence type="ECO:0000256" key="5">
    <source>
        <dbReference type="ARBA" id="ARBA00023054"/>
    </source>
</evidence>
<evidence type="ECO:0000256" key="3">
    <source>
        <dbReference type="ARBA" id="ARBA00022692"/>
    </source>
</evidence>
<keyword evidence="5" id="KW-0175">Coiled coil</keyword>
<protein>
    <recommendedName>
        <fullName evidence="2">Coiled-coil domain-containing protein 167</fullName>
    </recommendedName>
</protein>
<keyword evidence="6 7" id="KW-0472">Membrane</keyword>
<organism evidence="8">
    <name type="scientific">Clastoptera arizonana</name>
    <name type="common">Arizona spittle bug</name>
    <dbReference type="NCBI Taxonomy" id="38151"/>
    <lineage>
        <taxon>Eukaryota</taxon>
        <taxon>Metazoa</taxon>
        <taxon>Ecdysozoa</taxon>
        <taxon>Arthropoda</taxon>
        <taxon>Hexapoda</taxon>
        <taxon>Insecta</taxon>
        <taxon>Pterygota</taxon>
        <taxon>Neoptera</taxon>
        <taxon>Paraneoptera</taxon>
        <taxon>Hemiptera</taxon>
        <taxon>Auchenorrhyncha</taxon>
        <taxon>Cercopoidea</taxon>
        <taxon>Clastopteridae</taxon>
        <taxon>Clastoptera</taxon>
    </lineage>
</organism>